<dbReference type="InterPro" id="IPR003736">
    <property type="entry name" value="PAAI_dom"/>
</dbReference>
<keyword evidence="3" id="KW-0614">Plasmid</keyword>
<dbReference type="CDD" id="cd03443">
    <property type="entry name" value="PaaI_thioesterase"/>
    <property type="match status" value="1"/>
</dbReference>
<dbReference type="InterPro" id="IPR006683">
    <property type="entry name" value="Thioestr_dom"/>
</dbReference>
<dbReference type="HOGENOM" id="CLU_089876_11_2_10"/>
<dbReference type="SUPFAM" id="SSF54637">
    <property type="entry name" value="Thioesterase/thiol ester dehydrase-isomerase"/>
    <property type="match status" value="1"/>
</dbReference>
<dbReference type="AlphaFoldDB" id="H6LB16"/>
<evidence type="ECO:0000256" key="1">
    <source>
        <dbReference type="ARBA" id="ARBA00022801"/>
    </source>
</evidence>
<evidence type="ECO:0000313" key="3">
    <source>
        <dbReference type="EMBL" id="AFC26981.1"/>
    </source>
</evidence>
<organism evidence="3 4">
    <name type="scientific">Saprospira grandis (strain Lewin)</name>
    <dbReference type="NCBI Taxonomy" id="984262"/>
    <lineage>
        <taxon>Bacteria</taxon>
        <taxon>Pseudomonadati</taxon>
        <taxon>Bacteroidota</taxon>
        <taxon>Saprospiria</taxon>
        <taxon>Saprospirales</taxon>
        <taxon>Saprospiraceae</taxon>
        <taxon>Saprospira</taxon>
    </lineage>
</organism>
<proteinExistence type="predicted"/>
<feature type="domain" description="Thioesterase" evidence="2">
    <location>
        <begin position="50"/>
        <end position="124"/>
    </location>
</feature>
<dbReference type="Pfam" id="PF03061">
    <property type="entry name" value="4HBT"/>
    <property type="match status" value="1"/>
</dbReference>
<dbReference type="InterPro" id="IPR029069">
    <property type="entry name" value="HotDog_dom_sf"/>
</dbReference>
<dbReference type="InterPro" id="IPR052723">
    <property type="entry name" value="Acyl-CoA_thioesterase_PaaI"/>
</dbReference>
<sequence length="144" mass="15889">MSKEKAEWIVGEQMLAKDAFSQWLGIQVDEIRPGFAELSMRVRPEMTNGFGIAHGGICYSLADTALAFAANAHGPKSRSINTSIVHTLAVAEGEKLLARAEEEYLHPKLAHYKVHIYNGKGEQVAIFQGSVYRSSKSWTPEELA</sequence>
<keyword evidence="1" id="KW-0378">Hydrolase</keyword>
<protein>
    <submittedName>
        <fullName evidence="3">Thioesterase superfamily protein</fullName>
    </submittedName>
</protein>
<accession>H6LB16</accession>
<dbReference type="PANTHER" id="PTHR42856">
    <property type="entry name" value="ACYL-COENZYME A THIOESTERASE PAAI"/>
    <property type="match status" value="1"/>
</dbReference>
<evidence type="ECO:0000259" key="2">
    <source>
        <dbReference type="Pfam" id="PF03061"/>
    </source>
</evidence>
<name>H6LB16_SAPGL</name>
<dbReference type="KEGG" id="sgn:SGRA_p0041"/>
<dbReference type="PANTHER" id="PTHR42856:SF1">
    <property type="entry name" value="ACYL-COENZYME A THIOESTERASE PAAI"/>
    <property type="match status" value="1"/>
</dbReference>
<dbReference type="OrthoDB" id="32575at2"/>
<dbReference type="RefSeq" id="WP_015695535.1">
    <property type="nucleotide sequence ID" value="NC_016936.1"/>
</dbReference>
<dbReference type="Proteomes" id="UP000007519">
    <property type="component" value="Plasmid unnamed"/>
</dbReference>
<dbReference type="EMBL" id="CP002832">
    <property type="protein sequence ID" value="AFC26981.1"/>
    <property type="molecule type" value="Genomic_DNA"/>
</dbReference>
<dbReference type="GO" id="GO:0016289">
    <property type="term" value="F:acyl-CoA hydrolase activity"/>
    <property type="evidence" value="ECO:0007669"/>
    <property type="project" value="UniProtKB-ARBA"/>
</dbReference>
<gene>
    <name evidence="3" type="primary">paaI</name>
    <name evidence="3" type="ORF">SGRA_p0041</name>
</gene>
<dbReference type="NCBIfam" id="TIGR00369">
    <property type="entry name" value="unchar_dom_1"/>
    <property type="match status" value="1"/>
</dbReference>
<dbReference type="Gene3D" id="3.10.129.10">
    <property type="entry name" value="Hotdog Thioesterase"/>
    <property type="match status" value="1"/>
</dbReference>
<evidence type="ECO:0000313" key="4">
    <source>
        <dbReference type="Proteomes" id="UP000007519"/>
    </source>
</evidence>
<geneLocation type="plasmid" evidence="4">
    <name>SGRA01</name>
</geneLocation>
<keyword evidence="4" id="KW-1185">Reference proteome</keyword>
<dbReference type="eggNOG" id="COG2050">
    <property type="taxonomic scope" value="Bacteria"/>
</dbReference>
<reference evidence="3 4" key="1">
    <citation type="journal article" date="2012" name="Stand. Genomic Sci.">
        <title>Complete genome sequencing and analysis of Saprospira grandis str. Lewin, a predatory marine bacterium.</title>
        <authorList>
            <person name="Saw J.H."/>
            <person name="Yuryev A."/>
            <person name="Kanbe M."/>
            <person name="Hou S."/>
            <person name="Young A.G."/>
            <person name="Aizawa S."/>
            <person name="Alam M."/>
        </authorList>
    </citation>
    <scope>NUCLEOTIDE SEQUENCE [LARGE SCALE GENOMIC DNA]</scope>
    <source>
        <strain evidence="3 4">Lewin</strain>
        <plasmid evidence="4">Plasmid SGRA01</plasmid>
    </source>
</reference>